<evidence type="ECO:0000313" key="3">
    <source>
        <dbReference type="Proteomes" id="UP000054383"/>
    </source>
</evidence>
<accession>A0A0U1M4C9</accession>
<gene>
    <name evidence="2" type="ORF">PISL3812_06925</name>
</gene>
<protein>
    <submittedName>
        <fullName evidence="2">Uncharacterized protein</fullName>
    </submittedName>
</protein>
<keyword evidence="3" id="KW-1185">Reference proteome</keyword>
<reference evidence="2 3" key="1">
    <citation type="submission" date="2015-04" db="EMBL/GenBank/DDBJ databases">
        <authorList>
            <person name="Syromyatnikov M.Y."/>
            <person name="Popov V.N."/>
        </authorList>
    </citation>
    <scope>NUCLEOTIDE SEQUENCE [LARGE SCALE GENOMIC DNA]</scope>
    <source>
        <strain evidence="2">WF-38-12</strain>
    </source>
</reference>
<feature type="compositionally biased region" description="Acidic residues" evidence="1">
    <location>
        <begin position="221"/>
        <end position="230"/>
    </location>
</feature>
<feature type="region of interest" description="Disordered" evidence="1">
    <location>
        <begin position="180"/>
        <end position="230"/>
    </location>
</feature>
<name>A0A0U1M4C9_TALIS</name>
<feature type="compositionally biased region" description="Basic and acidic residues" evidence="1">
    <location>
        <begin position="211"/>
        <end position="220"/>
    </location>
</feature>
<dbReference type="AlphaFoldDB" id="A0A0U1M4C9"/>
<dbReference type="OMA" id="DHYLCLW"/>
<dbReference type="OrthoDB" id="3483554at2759"/>
<sequence>MDDMQLLDRDMALSLLRVSYNPFVLAEEERHLWGSNHILAFGKPLLRTWDFWTPTPFISFTISNTAVQELANRRAENEYRGAQTVTAINPNIRIAKGLPVLDMKAEMEYYEVSDLYRKSSLYYKDHYLCLWEVTGDEIIGYWEWDDLATYDNWYEDVILPAFIDYNARAPFSPSDKGTFNMSSLRNELPETDVSGEEFLSRGGRSSSDLDDSIKDQNDRSDPDDDSEEHE</sequence>
<proteinExistence type="predicted"/>
<organism evidence="2 3">
    <name type="scientific">Talaromyces islandicus</name>
    <name type="common">Penicillium islandicum</name>
    <dbReference type="NCBI Taxonomy" id="28573"/>
    <lineage>
        <taxon>Eukaryota</taxon>
        <taxon>Fungi</taxon>
        <taxon>Dikarya</taxon>
        <taxon>Ascomycota</taxon>
        <taxon>Pezizomycotina</taxon>
        <taxon>Eurotiomycetes</taxon>
        <taxon>Eurotiomycetidae</taxon>
        <taxon>Eurotiales</taxon>
        <taxon>Trichocomaceae</taxon>
        <taxon>Talaromyces</taxon>
        <taxon>Talaromyces sect. Islandici</taxon>
    </lineage>
</organism>
<evidence type="ECO:0000313" key="2">
    <source>
        <dbReference type="EMBL" id="CRG89886.1"/>
    </source>
</evidence>
<evidence type="ECO:0000256" key="1">
    <source>
        <dbReference type="SAM" id="MobiDB-lite"/>
    </source>
</evidence>
<dbReference type="EMBL" id="CVMT01000007">
    <property type="protein sequence ID" value="CRG89886.1"/>
    <property type="molecule type" value="Genomic_DNA"/>
</dbReference>
<dbReference type="Proteomes" id="UP000054383">
    <property type="component" value="Unassembled WGS sequence"/>
</dbReference>